<keyword evidence="1" id="KW-1133">Transmembrane helix</keyword>
<dbReference type="InterPro" id="IPR015943">
    <property type="entry name" value="WD40/YVTN_repeat-like_dom_sf"/>
</dbReference>
<protein>
    <submittedName>
        <fullName evidence="2">Topless-related protein 4</fullName>
    </submittedName>
</protein>
<reference evidence="2 3" key="1">
    <citation type="journal article" date="2018" name="Sci. Data">
        <title>The draft genome sequence of cork oak.</title>
        <authorList>
            <person name="Ramos A.M."/>
            <person name="Usie A."/>
            <person name="Barbosa P."/>
            <person name="Barros P.M."/>
            <person name="Capote T."/>
            <person name="Chaves I."/>
            <person name="Simoes F."/>
            <person name="Abreu I."/>
            <person name="Carrasquinho I."/>
            <person name="Faro C."/>
            <person name="Guimaraes J.B."/>
            <person name="Mendonca D."/>
            <person name="Nobrega F."/>
            <person name="Rodrigues L."/>
            <person name="Saibo N.J.M."/>
            <person name="Varela M.C."/>
            <person name="Egas C."/>
            <person name="Matos J."/>
            <person name="Miguel C.M."/>
            <person name="Oliveira M.M."/>
            <person name="Ricardo C.P."/>
            <person name="Goncalves S."/>
        </authorList>
    </citation>
    <scope>NUCLEOTIDE SEQUENCE [LARGE SCALE GENOMIC DNA]</scope>
    <source>
        <strain evidence="3">cv. HL8</strain>
    </source>
</reference>
<dbReference type="SUPFAM" id="SSF50998">
    <property type="entry name" value="Quinoprotein alcohol dehydrogenase-like"/>
    <property type="match status" value="1"/>
</dbReference>
<feature type="transmembrane region" description="Helical" evidence="1">
    <location>
        <begin position="27"/>
        <end position="49"/>
    </location>
</feature>
<dbReference type="PANTHER" id="PTHR44083">
    <property type="entry name" value="TOPLESS-RELATED PROTEIN 1-RELATED"/>
    <property type="match status" value="1"/>
</dbReference>
<keyword evidence="1" id="KW-0472">Membrane</keyword>
<comment type="caution">
    <text evidence="2">The sequence shown here is derived from an EMBL/GenBank/DDBJ whole genome shotgun (WGS) entry which is preliminary data.</text>
</comment>
<name>A0AAW0LLG0_QUESU</name>
<sequence length="184" mass="19999">MGSVGLMEDIGTYFKSKGLYLSTVNHVLIIGLTYIHMGGAILALAFNAVHKLWKWQTSDGKTMTTFMSPPPAATSVAFHPNDNTVAIGFDDCSIHIYNIRIDEVKSELKGHQSRVTGLTFSNVLNVLVSSGADVQWFSPVSSGSVTDATYSCQGEAGVSHLHSEVVLVLVSTLRSWFRMIQGFN</sequence>
<dbReference type="AlphaFoldDB" id="A0AAW0LLG0"/>
<dbReference type="Gene3D" id="2.130.10.10">
    <property type="entry name" value="YVTN repeat-like/Quinoprotein amine dehydrogenase"/>
    <property type="match status" value="1"/>
</dbReference>
<dbReference type="Proteomes" id="UP000237347">
    <property type="component" value="Unassembled WGS sequence"/>
</dbReference>
<dbReference type="EMBL" id="PKMF04000090">
    <property type="protein sequence ID" value="KAK7851211.1"/>
    <property type="molecule type" value="Genomic_DNA"/>
</dbReference>
<dbReference type="Pfam" id="PF00400">
    <property type="entry name" value="WD40"/>
    <property type="match status" value="2"/>
</dbReference>
<dbReference type="GO" id="GO:0006355">
    <property type="term" value="P:regulation of DNA-templated transcription"/>
    <property type="evidence" value="ECO:0007669"/>
    <property type="project" value="InterPro"/>
</dbReference>
<accession>A0AAW0LLG0</accession>
<keyword evidence="1" id="KW-0812">Transmembrane</keyword>
<dbReference type="PANTHER" id="PTHR44083:SF48">
    <property type="entry name" value="TOPLESS-RELATED PROTEIN 4"/>
    <property type="match status" value="1"/>
</dbReference>
<proteinExistence type="predicted"/>
<gene>
    <name evidence="2" type="primary">TPR4_0</name>
    <name evidence="2" type="ORF">CFP56_042732</name>
</gene>
<dbReference type="SMART" id="SM00320">
    <property type="entry name" value="WD40"/>
    <property type="match status" value="2"/>
</dbReference>
<organism evidence="2 3">
    <name type="scientific">Quercus suber</name>
    <name type="common">Cork oak</name>
    <dbReference type="NCBI Taxonomy" id="58331"/>
    <lineage>
        <taxon>Eukaryota</taxon>
        <taxon>Viridiplantae</taxon>
        <taxon>Streptophyta</taxon>
        <taxon>Embryophyta</taxon>
        <taxon>Tracheophyta</taxon>
        <taxon>Spermatophyta</taxon>
        <taxon>Magnoliopsida</taxon>
        <taxon>eudicotyledons</taxon>
        <taxon>Gunneridae</taxon>
        <taxon>Pentapetalae</taxon>
        <taxon>rosids</taxon>
        <taxon>fabids</taxon>
        <taxon>Fagales</taxon>
        <taxon>Fagaceae</taxon>
        <taxon>Quercus</taxon>
    </lineage>
</organism>
<evidence type="ECO:0000256" key="1">
    <source>
        <dbReference type="SAM" id="Phobius"/>
    </source>
</evidence>
<evidence type="ECO:0000313" key="3">
    <source>
        <dbReference type="Proteomes" id="UP000237347"/>
    </source>
</evidence>
<dbReference type="InterPro" id="IPR011047">
    <property type="entry name" value="Quinoprotein_ADH-like_sf"/>
</dbReference>
<evidence type="ECO:0000313" key="2">
    <source>
        <dbReference type="EMBL" id="KAK7851211.1"/>
    </source>
</evidence>
<dbReference type="InterPro" id="IPR001680">
    <property type="entry name" value="WD40_rpt"/>
</dbReference>
<dbReference type="InterPro" id="IPR027728">
    <property type="entry name" value="Topless_fam"/>
</dbReference>
<keyword evidence="3" id="KW-1185">Reference proteome</keyword>